<dbReference type="EMBL" id="OU898281">
    <property type="protein sequence ID" value="CAG9835746.1"/>
    <property type="molecule type" value="Genomic_DNA"/>
</dbReference>
<proteinExistence type="inferred from homology"/>
<dbReference type="OrthoDB" id="1933717at2759"/>
<gene>
    <name evidence="4" type="ORF">DIABBA_LOCUS8910</name>
</gene>
<dbReference type="InterPro" id="IPR002347">
    <property type="entry name" value="SDR_fam"/>
</dbReference>
<dbReference type="PANTHER" id="PTHR43115:SF4">
    <property type="entry name" value="DEHYDROGENASE_REDUCTASE SDR FAMILY MEMBER 11"/>
    <property type="match status" value="1"/>
</dbReference>
<dbReference type="SUPFAM" id="SSF51735">
    <property type="entry name" value="NAD(P)-binding Rossmann-fold domains"/>
    <property type="match status" value="2"/>
</dbReference>
<dbReference type="PANTHER" id="PTHR43115">
    <property type="entry name" value="DEHYDROGENASE/REDUCTASE SDR FAMILY MEMBER 11"/>
    <property type="match status" value="1"/>
</dbReference>
<evidence type="ECO:0000313" key="5">
    <source>
        <dbReference type="Proteomes" id="UP001153709"/>
    </source>
</evidence>
<reference evidence="4" key="1">
    <citation type="submission" date="2022-01" db="EMBL/GenBank/DDBJ databases">
        <authorList>
            <person name="King R."/>
        </authorList>
    </citation>
    <scope>NUCLEOTIDE SEQUENCE</scope>
</reference>
<name>A0A9N9T080_DIABA</name>
<evidence type="ECO:0000256" key="1">
    <source>
        <dbReference type="ARBA" id="ARBA00006484"/>
    </source>
</evidence>
<evidence type="ECO:0000256" key="3">
    <source>
        <dbReference type="RuleBase" id="RU000363"/>
    </source>
</evidence>
<dbReference type="Gene3D" id="3.40.50.720">
    <property type="entry name" value="NAD(P)-binding Rossmann-like Domain"/>
    <property type="match status" value="2"/>
</dbReference>
<dbReference type="PRINTS" id="PR00081">
    <property type="entry name" value="GDHRDH"/>
</dbReference>
<comment type="similarity">
    <text evidence="1 3">Belongs to the short-chain dehydrogenases/reductases (SDR) family.</text>
</comment>
<sequence>MVLSMDRWIGKVAVVTGASSGIGAAIAELLVEKGLLVVGAARRKDRLDALAQKLQGKKGKLYAVKADLSKEEDIKEIFKWTSANVGPVAILVNNAGCHMKTGLIGGDTEAWKTTINVNLLALCIATREAIDIMKKNNIDGYIIHINSVFGHNVLNIPYVDVYPATKFGVTALTETLRHELNALKSKIRITSISPGVVDTEIIADFKASEHFALIKDAMLKSEDIADSVLYVLSTPQHVQVAMVLSMNRWVGKVAVVTGASSGIGAAVAKQLVKEGLLVSYVLILSWLHYVCQTTYRRLRVLTCQLQNGKVFRRQKQLLSFSKSNVDEIFLSRLFIDYSIGIIELYFYKYCLYIQFTELKNGVG</sequence>
<keyword evidence="2" id="KW-0560">Oxidoreductase</keyword>
<accession>A0A9N9T080</accession>
<dbReference type="GO" id="GO:0016616">
    <property type="term" value="F:oxidoreductase activity, acting on the CH-OH group of donors, NAD or NADP as acceptor"/>
    <property type="evidence" value="ECO:0007669"/>
    <property type="project" value="UniProtKB-ARBA"/>
</dbReference>
<dbReference type="Proteomes" id="UP001153709">
    <property type="component" value="Chromosome 6"/>
</dbReference>
<evidence type="ECO:0008006" key="6">
    <source>
        <dbReference type="Google" id="ProtNLM"/>
    </source>
</evidence>
<dbReference type="PRINTS" id="PR00080">
    <property type="entry name" value="SDRFAMILY"/>
</dbReference>
<dbReference type="FunFam" id="3.40.50.720:FF:000047">
    <property type="entry name" value="NADP-dependent L-serine/L-allo-threonine dehydrogenase"/>
    <property type="match status" value="1"/>
</dbReference>
<dbReference type="InterPro" id="IPR036291">
    <property type="entry name" value="NAD(P)-bd_dom_sf"/>
</dbReference>
<organism evidence="4 5">
    <name type="scientific">Diabrotica balteata</name>
    <name type="common">Banded cucumber beetle</name>
    <dbReference type="NCBI Taxonomy" id="107213"/>
    <lineage>
        <taxon>Eukaryota</taxon>
        <taxon>Metazoa</taxon>
        <taxon>Ecdysozoa</taxon>
        <taxon>Arthropoda</taxon>
        <taxon>Hexapoda</taxon>
        <taxon>Insecta</taxon>
        <taxon>Pterygota</taxon>
        <taxon>Neoptera</taxon>
        <taxon>Endopterygota</taxon>
        <taxon>Coleoptera</taxon>
        <taxon>Polyphaga</taxon>
        <taxon>Cucujiformia</taxon>
        <taxon>Chrysomeloidea</taxon>
        <taxon>Chrysomelidae</taxon>
        <taxon>Galerucinae</taxon>
        <taxon>Diabroticina</taxon>
        <taxon>Diabroticites</taxon>
        <taxon>Diabrotica</taxon>
    </lineage>
</organism>
<keyword evidence="5" id="KW-1185">Reference proteome</keyword>
<evidence type="ECO:0000256" key="2">
    <source>
        <dbReference type="ARBA" id="ARBA00023002"/>
    </source>
</evidence>
<dbReference type="Pfam" id="PF00106">
    <property type="entry name" value="adh_short"/>
    <property type="match status" value="2"/>
</dbReference>
<dbReference type="AlphaFoldDB" id="A0A9N9T080"/>
<evidence type="ECO:0000313" key="4">
    <source>
        <dbReference type="EMBL" id="CAG9835746.1"/>
    </source>
</evidence>
<protein>
    <recommendedName>
        <fullName evidence="6">Farnesol dehydrogenase</fullName>
    </recommendedName>
</protein>